<dbReference type="Proteomes" id="UP000054858">
    <property type="component" value="Unassembled WGS sequence"/>
</dbReference>
<name>A0A0W0WXG5_9GAMM</name>
<feature type="transmembrane region" description="Helical" evidence="1">
    <location>
        <begin position="24"/>
        <end position="41"/>
    </location>
</feature>
<dbReference type="PATRIC" id="fig|29423.5.peg.2217"/>
<evidence type="ECO:0000313" key="2">
    <source>
        <dbReference type="EMBL" id="KTD36977.1"/>
    </source>
</evidence>
<feature type="transmembrane region" description="Helical" evidence="1">
    <location>
        <begin position="156"/>
        <end position="179"/>
    </location>
</feature>
<evidence type="ECO:0000313" key="3">
    <source>
        <dbReference type="Proteomes" id="UP000054858"/>
    </source>
</evidence>
<keyword evidence="1" id="KW-1133">Transmembrane helix</keyword>
<keyword evidence="1" id="KW-0812">Transmembrane</keyword>
<evidence type="ECO:0000256" key="1">
    <source>
        <dbReference type="SAM" id="Phobius"/>
    </source>
</evidence>
<dbReference type="AlphaFoldDB" id="A0A0W0WXG5"/>
<organism evidence="2 3">
    <name type="scientific">Legionella oakridgensis</name>
    <dbReference type="NCBI Taxonomy" id="29423"/>
    <lineage>
        <taxon>Bacteria</taxon>
        <taxon>Pseudomonadati</taxon>
        <taxon>Pseudomonadota</taxon>
        <taxon>Gammaproteobacteria</taxon>
        <taxon>Legionellales</taxon>
        <taxon>Legionellaceae</taxon>
        <taxon>Legionella</taxon>
    </lineage>
</organism>
<protein>
    <recommendedName>
        <fullName evidence="4">Yip1 domain protein</fullName>
    </recommendedName>
</protein>
<reference evidence="2 3" key="1">
    <citation type="submission" date="2015-11" db="EMBL/GenBank/DDBJ databases">
        <title>Genomic analysis of 38 Legionella species identifies large and diverse effector repertoires.</title>
        <authorList>
            <person name="Burstein D."/>
            <person name="Amaro F."/>
            <person name="Zusman T."/>
            <person name="Lifshitz Z."/>
            <person name="Cohen O."/>
            <person name="Gilbert J.A."/>
            <person name="Pupko T."/>
            <person name="Shuman H.A."/>
            <person name="Segal G."/>
        </authorList>
    </citation>
    <scope>NUCLEOTIDE SEQUENCE [LARGE SCALE GENOMIC DNA]</scope>
    <source>
        <strain evidence="2 3">Oak Ridge-10</strain>
    </source>
</reference>
<sequence>MWAALIKQYWRVSLFKETPANTPYSPFLLGVVTILFFLLIMTQWQLVDYEKEFVFRVNLFSGLSLVASYLVYTYLLLQVFNLASRMVQTMTCIFAGHIIVHLFAFPLIVMALTLVHGKMPQILAMMITFAYLFLTLLLTAWQFMLSAYLYKEALQIGYLSAILASVGLLAVNILTVSFWR</sequence>
<comment type="caution">
    <text evidence="2">The sequence shown here is derived from an EMBL/GenBank/DDBJ whole genome shotgun (WGS) entry which is preliminary data.</text>
</comment>
<feature type="transmembrane region" description="Helical" evidence="1">
    <location>
        <begin position="94"/>
        <end position="115"/>
    </location>
</feature>
<feature type="transmembrane region" description="Helical" evidence="1">
    <location>
        <begin position="53"/>
        <end position="74"/>
    </location>
</feature>
<dbReference type="EMBL" id="LNYP01000031">
    <property type="protein sequence ID" value="KTD36977.1"/>
    <property type="molecule type" value="Genomic_DNA"/>
</dbReference>
<proteinExistence type="predicted"/>
<gene>
    <name evidence="2" type="ORF">Loak_2113</name>
</gene>
<evidence type="ECO:0008006" key="4">
    <source>
        <dbReference type="Google" id="ProtNLM"/>
    </source>
</evidence>
<keyword evidence="1" id="KW-0472">Membrane</keyword>
<accession>A0A0W0WXG5</accession>
<dbReference type="RefSeq" id="WP_025386148.1">
    <property type="nucleotide sequence ID" value="NZ_LCUA01000001.1"/>
</dbReference>
<feature type="transmembrane region" description="Helical" evidence="1">
    <location>
        <begin position="122"/>
        <end position="144"/>
    </location>
</feature>